<accession>A0A418XMH6</accession>
<evidence type="ECO:0000313" key="3">
    <source>
        <dbReference type="Proteomes" id="UP000284021"/>
    </source>
</evidence>
<dbReference type="Pfam" id="PF13009">
    <property type="entry name" value="Integrase_2"/>
    <property type="match status" value="1"/>
</dbReference>
<dbReference type="RefSeq" id="WP_119954207.1">
    <property type="nucleotide sequence ID" value="NZ_QYUR01000002.1"/>
</dbReference>
<comment type="caution">
    <text evidence="2">The sequence shown here is derived from an EMBL/GenBank/DDBJ whole genome shotgun (WGS) entry which is preliminary data.</text>
</comment>
<gene>
    <name evidence="2" type="ORF">D3879_10605</name>
</gene>
<dbReference type="GO" id="GO:0006310">
    <property type="term" value="P:DNA recombination"/>
    <property type="evidence" value="ECO:0007669"/>
    <property type="project" value="UniProtKB-KW"/>
</dbReference>
<dbReference type="EMBL" id="QYUR01000002">
    <property type="protein sequence ID" value="RJG13654.1"/>
    <property type="molecule type" value="Genomic_DNA"/>
</dbReference>
<evidence type="ECO:0000313" key="2">
    <source>
        <dbReference type="EMBL" id="RJG13654.1"/>
    </source>
</evidence>
<keyword evidence="3" id="KW-1185">Reference proteome</keyword>
<reference evidence="2 3" key="1">
    <citation type="submission" date="2018-09" db="EMBL/GenBank/DDBJ databases">
        <authorList>
            <person name="Zhu H."/>
        </authorList>
    </citation>
    <scope>NUCLEOTIDE SEQUENCE [LARGE SCALE GENOMIC DNA]</scope>
    <source>
        <strain evidence="2 3">K1S02-6</strain>
    </source>
</reference>
<sequence>MVVKNKLKKYSTYIEAQAAVRALGIQSSTDYKRHYKQDPRLPSHPHVVYAGIGWEDWYKFLGVEKIELYTYAEAKLAIKRLGLKDSVEYKRRFKEDRRLPSNPHVAYKNKGWVAFLDFFDRPNRLIYPTYEEARAAVRVLKIRSVQQYLLRYGEDPLLPHKPDSYYRDCGWVDWYDFFGKGKPYSTYLEARAAALALGVKNSTEYFLRRSEDPRLPRSPSNVYARKGWVNWYVFLGNESPDFYRTYTEARSAVQKLQINNIKEYKKHYSQDSKLPCQPDLVYSDEWVDWYDFLNKERSTLYYEYFDAKLAVQKLTILSYKDYLKRYQEDPRLPCNPNYHYEGKGWVSWNEFLGIGRNIYFTYAEAQTAAQKLGIQTSHEYKRRYREDPKLPSSPNSYYAGVGWTDVYDFLGRERPDYYQTYEEAQAAVKALGIQSMDEYRDRYREDPRLSPQPHVLYLFNGWSGGYAFLGKEKPVYFPAGYPKMLEEAEKWLATQVGIAAKRKSIKIFLSFIESQKYPDDPRYLLLRSNKFDVNVYICLVESQAESMRRPLHSNVQAFYQWVLDEHCTDVDGSEKIVLPEYRNPFSSILSGFLDGLPSYRPSQSTKPPLGYEFILRARNFLVPNGFQTLGDMPHLQEFFNSYTDWIDIDESKLDKNDPNCVWRYLENAERRIDGRRERVNTFQIWTPVRFVALYTLLRYPLRGQQILWLDGGEADKEIAVRDADGQIRWVENAGPLVGRGTKKRRAQAAVQRGASDAPKLFVTTNKTGRREGGYDVEWIPDDLVYWFLLLRDWQAKYLPLSEPTPWDEIKVRAETNSKILKSRGTQCFLFRTDSSGQPLHTTTAFSHLLPALLHAIQRPGEDLAYPSEINKGRFISPYTPHSLRVSLITAYIADGNAPIHLIAKLVGHSSLVMTIYYTKLNNEQMRRPMGEVEKRIALLAADREIEMLKTHGLHSLSSQLIATDGNRSLIESNVPNTACVIFDWGICPMSAASCHLGGECLTERKAESIYAPVEAGYLGQKNCLRCRFFITGVPFYGGLTALWNEISLESHTEVERYNSFTAEVDRLERDQYDALKEGRAFLYESDRKRAIANQQQSASKLDALLNDAVFAYRFMLGCEELIKESAEIKDGIRLIAGGDLYEVGVAIEESKTNYHLLAEICQNATIYQSSNPSRAIPLIAQAIDRMAENNGLKPAMFRLTDQKKLVVCNELNRLLLQRLGSWERIDDLFAGDLMLLDIDAHQPELKRISPEIQLLLSSGGTVKTALAEDLIYE</sequence>
<dbReference type="Proteomes" id="UP000284021">
    <property type="component" value="Unassembled WGS sequence"/>
</dbReference>
<keyword evidence="1" id="KW-0233">DNA recombination</keyword>
<dbReference type="Gene3D" id="1.10.443.10">
    <property type="entry name" value="Intergrase catalytic core"/>
    <property type="match status" value="1"/>
</dbReference>
<dbReference type="GO" id="GO:0003677">
    <property type="term" value="F:DNA binding"/>
    <property type="evidence" value="ECO:0007669"/>
    <property type="project" value="InterPro"/>
</dbReference>
<dbReference type="InterPro" id="IPR013762">
    <property type="entry name" value="Integrase-like_cat_sf"/>
</dbReference>
<evidence type="ECO:0000256" key="1">
    <source>
        <dbReference type="ARBA" id="ARBA00023172"/>
    </source>
</evidence>
<organism evidence="2 3">
    <name type="scientific">Pseudomonas cavernicola</name>
    <dbReference type="NCBI Taxonomy" id="2320866"/>
    <lineage>
        <taxon>Bacteria</taxon>
        <taxon>Pseudomonadati</taxon>
        <taxon>Pseudomonadota</taxon>
        <taxon>Gammaproteobacteria</taxon>
        <taxon>Pseudomonadales</taxon>
        <taxon>Pseudomonadaceae</taxon>
        <taxon>Pseudomonas</taxon>
    </lineage>
</organism>
<proteinExistence type="predicted"/>
<dbReference type="OrthoDB" id="2077978at2"/>
<dbReference type="InterPro" id="IPR028229">
    <property type="entry name" value="Integrase_rpt"/>
</dbReference>
<protein>
    <submittedName>
        <fullName evidence="2">Integrase</fullName>
    </submittedName>
</protein>
<dbReference type="InterPro" id="IPR011010">
    <property type="entry name" value="DNA_brk_join_enz"/>
</dbReference>
<dbReference type="AlphaFoldDB" id="A0A418XMH6"/>
<dbReference type="GO" id="GO:0015074">
    <property type="term" value="P:DNA integration"/>
    <property type="evidence" value="ECO:0007669"/>
    <property type="project" value="InterPro"/>
</dbReference>
<dbReference type="SUPFAM" id="SSF56349">
    <property type="entry name" value="DNA breaking-rejoining enzymes"/>
    <property type="match status" value="1"/>
</dbReference>
<dbReference type="Pfam" id="PF14882">
    <property type="entry name" value="INT_rpt"/>
    <property type="match status" value="8"/>
</dbReference>
<name>A0A418XMH6_9PSED</name>
<dbReference type="InterPro" id="IPR024965">
    <property type="entry name" value="Putative_integrase"/>
</dbReference>